<dbReference type="PANTHER" id="PTHR45642">
    <property type="entry name" value="GDSL ESTERASE/LIPASE EXL3"/>
    <property type="match status" value="1"/>
</dbReference>
<evidence type="ECO:0000313" key="1">
    <source>
        <dbReference type="EMBL" id="KAJ9542076.1"/>
    </source>
</evidence>
<dbReference type="EMBL" id="JARYMX010000007">
    <property type="protein sequence ID" value="KAJ9542076.1"/>
    <property type="molecule type" value="Genomic_DNA"/>
</dbReference>
<organism evidence="1 2">
    <name type="scientific">Centaurea solstitialis</name>
    <name type="common">yellow star-thistle</name>
    <dbReference type="NCBI Taxonomy" id="347529"/>
    <lineage>
        <taxon>Eukaryota</taxon>
        <taxon>Viridiplantae</taxon>
        <taxon>Streptophyta</taxon>
        <taxon>Embryophyta</taxon>
        <taxon>Tracheophyta</taxon>
        <taxon>Spermatophyta</taxon>
        <taxon>Magnoliopsida</taxon>
        <taxon>eudicotyledons</taxon>
        <taxon>Gunneridae</taxon>
        <taxon>Pentapetalae</taxon>
        <taxon>asterids</taxon>
        <taxon>campanulids</taxon>
        <taxon>Asterales</taxon>
        <taxon>Asteraceae</taxon>
        <taxon>Carduoideae</taxon>
        <taxon>Cardueae</taxon>
        <taxon>Centaureinae</taxon>
        <taxon>Centaurea</taxon>
    </lineage>
</organism>
<dbReference type="Gene3D" id="3.40.50.1110">
    <property type="entry name" value="SGNH hydrolase"/>
    <property type="match status" value="1"/>
</dbReference>
<reference evidence="1" key="1">
    <citation type="submission" date="2023-03" db="EMBL/GenBank/DDBJ databases">
        <title>Chromosome-scale reference genome and RAD-based genetic map of yellow starthistle (Centaurea solstitialis) reveal putative structural variation and QTLs associated with invader traits.</title>
        <authorList>
            <person name="Reatini B."/>
            <person name="Cang F.A."/>
            <person name="Jiang Q."/>
            <person name="Mckibben M.T.W."/>
            <person name="Barker M.S."/>
            <person name="Rieseberg L.H."/>
            <person name="Dlugosch K.M."/>
        </authorList>
    </citation>
    <scope>NUCLEOTIDE SEQUENCE</scope>
    <source>
        <strain evidence="1">CAN-66</strain>
        <tissue evidence="1">Leaf</tissue>
    </source>
</reference>
<sequence length="155" mass="17487">MGRTKRDDRARLEVIDKGCCGTGNIEVIFLCNKLSSTCYDDSKYLFWDSVHLSQEGNKIFINHILQDLVNKPTTPLDQLCGHHTRIVTIPAYSLHLILHHTCGVIGYYTTPVVSFDITPHLWCHLPQHLTCGVICFNTTPVVSSTSTPHLWCHLS</sequence>
<gene>
    <name evidence="1" type="ORF">OSB04_028582</name>
</gene>
<evidence type="ECO:0008006" key="3">
    <source>
        <dbReference type="Google" id="ProtNLM"/>
    </source>
</evidence>
<proteinExistence type="predicted"/>
<accession>A0AA38WBB5</accession>
<comment type="caution">
    <text evidence="1">The sequence shown here is derived from an EMBL/GenBank/DDBJ whole genome shotgun (WGS) entry which is preliminary data.</text>
</comment>
<evidence type="ECO:0000313" key="2">
    <source>
        <dbReference type="Proteomes" id="UP001172457"/>
    </source>
</evidence>
<name>A0AA38WBB5_9ASTR</name>
<dbReference type="InterPro" id="IPR036514">
    <property type="entry name" value="SGNH_hydro_sf"/>
</dbReference>
<dbReference type="PANTHER" id="PTHR45642:SF82">
    <property type="entry name" value="GDSL-LIKE LIPASE_ACYLHYDROLASE SUPERFAMILY PROTEIN-RELATED"/>
    <property type="match status" value="1"/>
</dbReference>
<protein>
    <recommendedName>
        <fullName evidence="3">GDSL esterase/lipase</fullName>
    </recommendedName>
</protein>
<dbReference type="AlphaFoldDB" id="A0AA38WBB5"/>
<dbReference type="Proteomes" id="UP001172457">
    <property type="component" value="Chromosome 7"/>
</dbReference>
<keyword evidence="2" id="KW-1185">Reference proteome</keyword>
<dbReference type="InterPro" id="IPR050592">
    <property type="entry name" value="GDSL_lipolytic_enzyme"/>
</dbReference>